<reference evidence="1" key="1">
    <citation type="submission" date="2015-06" db="EMBL/GenBank/DDBJ databases">
        <authorList>
            <person name="Nguyen H."/>
        </authorList>
    </citation>
    <scope>NUCLEOTIDE SEQUENCE</scope>
    <source>
        <strain evidence="1">DAOM 180753</strain>
    </source>
</reference>
<proteinExistence type="predicted"/>
<sequence length="383" mass="42721">MNLTQTTRWNLGDPFDPKLTMSWYGSTNFNNDYTAGLILSLNLSDPRWTYKNLAFPQFATANLPKEGFINARIPALRNWLSCAQVPNNGNCTYDDSLGLACDRDSPCLSTTDAGAHFDMDYFLQYGVGTGDDQRPSDCPTDSLLYGKYTLGRNETAAEYHYIYCDATIEEVDVDTKLQLPSLSIDIDTRPRVVESSARKPFNTNAYSLPSFNDVGFSYLFNSDPKYNNAFLEALTQGVDGVPMDQLFIPEKLIERVKVVYGVVVAQLLNTGARETFNEPYNKTHFVEPATMVAPTYTGVYHDGRKYLVQNEISTRLLEAVLASMVVCALIALCMIQTKRVLPKSPTSIASVASFLYGSRMLSYVIPPGAEWYSDEELKKRGGV</sequence>
<accession>A0AAI9TMC2</accession>
<comment type="caution">
    <text evidence="1">The sequence shown here is derived from an EMBL/GenBank/DDBJ whole genome shotgun (WGS) entry which is preliminary data.</text>
</comment>
<evidence type="ECO:0000313" key="1">
    <source>
        <dbReference type="EMBL" id="KAJ9489947.1"/>
    </source>
</evidence>
<protein>
    <submittedName>
        <fullName evidence="1">Uncharacterized protein</fullName>
    </submittedName>
</protein>
<organism evidence="1 2">
    <name type="scientific">Penicillium thymicola</name>
    <dbReference type="NCBI Taxonomy" id="293382"/>
    <lineage>
        <taxon>Eukaryota</taxon>
        <taxon>Fungi</taxon>
        <taxon>Dikarya</taxon>
        <taxon>Ascomycota</taxon>
        <taxon>Pezizomycotina</taxon>
        <taxon>Eurotiomycetes</taxon>
        <taxon>Eurotiomycetidae</taxon>
        <taxon>Eurotiales</taxon>
        <taxon>Aspergillaceae</taxon>
        <taxon>Penicillium</taxon>
    </lineage>
</organism>
<keyword evidence="2" id="KW-1185">Reference proteome</keyword>
<dbReference type="AlphaFoldDB" id="A0AAI9TMC2"/>
<evidence type="ECO:0000313" key="2">
    <source>
        <dbReference type="Proteomes" id="UP001227192"/>
    </source>
</evidence>
<reference evidence="1" key="2">
    <citation type="journal article" date="2016" name="Fungal Biol.">
        <title>Ochratoxin A production by Penicillium thymicola.</title>
        <authorList>
            <person name="Nguyen H.D.T."/>
            <person name="McMullin D.R."/>
            <person name="Ponomareva E."/>
            <person name="Riley R."/>
            <person name="Pomraning K.R."/>
            <person name="Baker S.E."/>
            <person name="Seifert K.A."/>
        </authorList>
    </citation>
    <scope>NUCLEOTIDE SEQUENCE</scope>
    <source>
        <strain evidence="1">DAOM 180753</strain>
    </source>
</reference>
<dbReference type="EMBL" id="LACB01000070">
    <property type="protein sequence ID" value="KAJ9489947.1"/>
    <property type="molecule type" value="Genomic_DNA"/>
</dbReference>
<dbReference type="Proteomes" id="UP001227192">
    <property type="component" value="Unassembled WGS sequence"/>
</dbReference>
<gene>
    <name evidence="1" type="ORF">VN97_g3319</name>
</gene>
<name>A0AAI9TMC2_PENTH</name>